<name>A0ACB9GGR7_CICIN</name>
<organism evidence="1 2">
    <name type="scientific">Cichorium intybus</name>
    <name type="common">Chicory</name>
    <dbReference type="NCBI Taxonomy" id="13427"/>
    <lineage>
        <taxon>Eukaryota</taxon>
        <taxon>Viridiplantae</taxon>
        <taxon>Streptophyta</taxon>
        <taxon>Embryophyta</taxon>
        <taxon>Tracheophyta</taxon>
        <taxon>Spermatophyta</taxon>
        <taxon>Magnoliopsida</taxon>
        <taxon>eudicotyledons</taxon>
        <taxon>Gunneridae</taxon>
        <taxon>Pentapetalae</taxon>
        <taxon>asterids</taxon>
        <taxon>campanulids</taxon>
        <taxon>Asterales</taxon>
        <taxon>Asteraceae</taxon>
        <taxon>Cichorioideae</taxon>
        <taxon>Cichorieae</taxon>
        <taxon>Cichoriinae</taxon>
        <taxon>Cichorium</taxon>
    </lineage>
</organism>
<dbReference type="EMBL" id="CM042010">
    <property type="protein sequence ID" value="KAI3782201.1"/>
    <property type="molecule type" value="Genomic_DNA"/>
</dbReference>
<protein>
    <submittedName>
        <fullName evidence="1">Uncharacterized protein</fullName>
    </submittedName>
</protein>
<reference evidence="1 2" key="2">
    <citation type="journal article" date="2022" name="Mol. Ecol. Resour.">
        <title>The genomes of chicory, endive, great burdock and yacon provide insights into Asteraceae paleo-polyploidization history and plant inulin production.</title>
        <authorList>
            <person name="Fan W."/>
            <person name="Wang S."/>
            <person name="Wang H."/>
            <person name="Wang A."/>
            <person name="Jiang F."/>
            <person name="Liu H."/>
            <person name="Zhao H."/>
            <person name="Xu D."/>
            <person name="Zhang Y."/>
        </authorList>
    </citation>
    <scope>NUCLEOTIDE SEQUENCE [LARGE SCALE GENOMIC DNA]</scope>
    <source>
        <strain evidence="2">cv. Punajuju</strain>
        <tissue evidence="1">Leaves</tissue>
    </source>
</reference>
<evidence type="ECO:0000313" key="2">
    <source>
        <dbReference type="Proteomes" id="UP001055811"/>
    </source>
</evidence>
<gene>
    <name evidence="1" type="ORF">L2E82_12236</name>
</gene>
<proteinExistence type="predicted"/>
<sequence>MVLMKVDLRQESGRHSETLDAFTNYLGIGKYSEWNEAKKVDFLAKELKGKRPLIPPTIEVSRDVQEVLDAFHIAAELGSDSLGAYVISMASNVERSCNEEESS</sequence>
<dbReference type="Proteomes" id="UP001055811">
    <property type="component" value="Linkage Group LG02"/>
</dbReference>
<accession>A0ACB9GGR7</accession>
<reference evidence="2" key="1">
    <citation type="journal article" date="2022" name="Mol. Ecol. Resour.">
        <title>The genomes of chicory, endive, great burdock and yacon provide insights into Asteraceae palaeo-polyploidization history and plant inulin production.</title>
        <authorList>
            <person name="Fan W."/>
            <person name="Wang S."/>
            <person name="Wang H."/>
            <person name="Wang A."/>
            <person name="Jiang F."/>
            <person name="Liu H."/>
            <person name="Zhao H."/>
            <person name="Xu D."/>
            <person name="Zhang Y."/>
        </authorList>
    </citation>
    <scope>NUCLEOTIDE SEQUENCE [LARGE SCALE GENOMIC DNA]</scope>
    <source>
        <strain evidence="2">cv. Punajuju</strain>
    </source>
</reference>
<keyword evidence="2" id="KW-1185">Reference proteome</keyword>
<evidence type="ECO:0000313" key="1">
    <source>
        <dbReference type="EMBL" id="KAI3782201.1"/>
    </source>
</evidence>
<comment type="caution">
    <text evidence="1">The sequence shown here is derived from an EMBL/GenBank/DDBJ whole genome shotgun (WGS) entry which is preliminary data.</text>
</comment>